<gene>
    <name evidence="2" type="ordered locus">RPE_2746</name>
</gene>
<reference evidence="2" key="1">
    <citation type="submission" date="2006-09" db="EMBL/GenBank/DDBJ databases">
        <title>Complete sequence of Rhodopseudomonas palustris BisA53.</title>
        <authorList>
            <consortium name="US DOE Joint Genome Institute"/>
            <person name="Copeland A."/>
            <person name="Lucas S."/>
            <person name="Lapidus A."/>
            <person name="Barry K."/>
            <person name="Detter J.C."/>
            <person name="Glavina del Rio T."/>
            <person name="Hammon N."/>
            <person name="Israni S."/>
            <person name="Dalin E."/>
            <person name="Tice H."/>
            <person name="Pitluck S."/>
            <person name="Chain P."/>
            <person name="Malfatti S."/>
            <person name="Shin M."/>
            <person name="Vergez L."/>
            <person name="Schmutz J."/>
            <person name="Larimer F."/>
            <person name="Land M."/>
            <person name="Hauser L."/>
            <person name="Pelletier D.A."/>
            <person name="Kyrpides N."/>
            <person name="Kim E."/>
            <person name="Harwood C.S."/>
            <person name="Oda Y."/>
            <person name="Richardson P."/>
        </authorList>
    </citation>
    <scope>NUCLEOTIDE SEQUENCE [LARGE SCALE GENOMIC DNA]</scope>
    <source>
        <strain evidence="2">BisA53</strain>
    </source>
</reference>
<accession>Q07N01</accession>
<evidence type="ECO:0008006" key="3">
    <source>
        <dbReference type="Google" id="ProtNLM"/>
    </source>
</evidence>
<evidence type="ECO:0000256" key="1">
    <source>
        <dbReference type="SAM" id="SignalP"/>
    </source>
</evidence>
<protein>
    <recommendedName>
        <fullName evidence="3">Lectin-like protein BA14k</fullName>
    </recommendedName>
</protein>
<dbReference type="KEGG" id="rpe:RPE_2746"/>
<dbReference type="EMBL" id="CP000463">
    <property type="protein sequence ID" value="ABJ06683.1"/>
    <property type="molecule type" value="Genomic_DNA"/>
</dbReference>
<sequence>MTRFGLFAVSAALASTLVAPALAQQSVARPGWSANNRPYISDQERQADMRRQRTYDSNAFWPGDVAVGVVGGALGAAGAIASAPFGGQYNYYDDSYARRNGFVCQPGTWFRGEDGRMRPCQ</sequence>
<name>Q07N01_RHOP5</name>
<evidence type="ECO:0000313" key="2">
    <source>
        <dbReference type="EMBL" id="ABJ06683.1"/>
    </source>
</evidence>
<feature type="signal peptide" evidence="1">
    <location>
        <begin position="1"/>
        <end position="23"/>
    </location>
</feature>
<organism evidence="2">
    <name type="scientific">Rhodopseudomonas palustris (strain BisA53)</name>
    <dbReference type="NCBI Taxonomy" id="316055"/>
    <lineage>
        <taxon>Bacteria</taxon>
        <taxon>Pseudomonadati</taxon>
        <taxon>Pseudomonadota</taxon>
        <taxon>Alphaproteobacteria</taxon>
        <taxon>Hyphomicrobiales</taxon>
        <taxon>Nitrobacteraceae</taxon>
        <taxon>Rhodopseudomonas</taxon>
    </lineage>
</organism>
<dbReference type="AlphaFoldDB" id="Q07N01"/>
<feature type="chain" id="PRO_5004165866" description="Lectin-like protein BA14k" evidence="1">
    <location>
        <begin position="24"/>
        <end position="121"/>
    </location>
</feature>
<proteinExistence type="predicted"/>
<dbReference type="HOGENOM" id="CLU_166173_0_0_5"/>
<keyword evidence="1" id="KW-0732">Signal</keyword>